<comment type="subcellular location">
    <subcellularLocation>
        <location evidence="1">Nucleus</location>
    </subcellularLocation>
</comment>
<dbReference type="InterPro" id="IPR036864">
    <property type="entry name" value="Zn2-C6_fun-type_DNA-bd_sf"/>
</dbReference>
<feature type="compositionally biased region" description="Gly residues" evidence="7">
    <location>
        <begin position="114"/>
        <end position="128"/>
    </location>
</feature>
<dbReference type="GO" id="GO:0000981">
    <property type="term" value="F:DNA-binding transcription factor activity, RNA polymerase II-specific"/>
    <property type="evidence" value="ECO:0007669"/>
    <property type="project" value="InterPro"/>
</dbReference>
<proteinExistence type="predicted"/>
<dbReference type="RefSeq" id="XP_019017288.1">
    <property type="nucleotide sequence ID" value="XM_019161574.1"/>
</dbReference>
<dbReference type="GO" id="GO:0045944">
    <property type="term" value="P:positive regulation of transcription by RNA polymerase II"/>
    <property type="evidence" value="ECO:0007669"/>
    <property type="project" value="TreeGrafter"/>
</dbReference>
<dbReference type="Proteomes" id="UP000094455">
    <property type="component" value="Unassembled WGS sequence"/>
</dbReference>
<keyword evidence="4" id="KW-0238">DNA-binding</keyword>
<evidence type="ECO:0000256" key="1">
    <source>
        <dbReference type="ARBA" id="ARBA00004123"/>
    </source>
</evidence>
<dbReference type="InterPro" id="IPR051711">
    <property type="entry name" value="Stress_Response_Reg"/>
</dbReference>
<reference evidence="9 10" key="1">
    <citation type="journal article" date="2016" name="Proc. Natl. Acad. Sci. U.S.A.">
        <title>Comparative genomics of biotechnologically important yeasts.</title>
        <authorList>
            <person name="Riley R."/>
            <person name="Haridas S."/>
            <person name="Wolfe K.H."/>
            <person name="Lopes M.R."/>
            <person name="Hittinger C.T."/>
            <person name="Goeker M."/>
            <person name="Salamov A.A."/>
            <person name="Wisecaver J.H."/>
            <person name="Long T.M."/>
            <person name="Calvey C.H."/>
            <person name="Aerts A.L."/>
            <person name="Barry K.W."/>
            <person name="Choi C."/>
            <person name="Clum A."/>
            <person name="Coughlan A.Y."/>
            <person name="Deshpande S."/>
            <person name="Douglass A.P."/>
            <person name="Hanson S.J."/>
            <person name="Klenk H.-P."/>
            <person name="LaButti K.M."/>
            <person name="Lapidus A."/>
            <person name="Lindquist E.A."/>
            <person name="Lipzen A.M."/>
            <person name="Meier-Kolthoff J.P."/>
            <person name="Ohm R.A."/>
            <person name="Otillar R.P."/>
            <person name="Pangilinan J.L."/>
            <person name="Peng Y."/>
            <person name="Rokas A."/>
            <person name="Rosa C.A."/>
            <person name="Scheuner C."/>
            <person name="Sibirny A.A."/>
            <person name="Slot J.C."/>
            <person name="Stielow J.B."/>
            <person name="Sun H."/>
            <person name="Kurtzman C.P."/>
            <person name="Blackwell M."/>
            <person name="Grigoriev I.V."/>
            <person name="Jeffries T.W."/>
        </authorList>
    </citation>
    <scope>NUCLEOTIDE SEQUENCE [LARGE SCALE GENOMIC DNA]</scope>
    <source>
        <strain evidence="9 10">NRRL Y-2026</strain>
    </source>
</reference>
<dbReference type="CDD" id="cd00067">
    <property type="entry name" value="GAL4"/>
    <property type="match status" value="1"/>
</dbReference>
<dbReference type="Pfam" id="PF00172">
    <property type="entry name" value="Zn_clus"/>
    <property type="match status" value="1"/>
</dbReference>
<dbReference type="InterPro" id="IPR007219">
    <property type="entry name" value="XnlR_reg_dom"/>
</dbReference>
<dbReference type="PANTHER" id="PTHR47540">
    <property type="entry name" value="THIAMINE REPRESSIBLE GENES REGULATORY PROTEIN THI5"/>
    <property type="match status" value="1"/>
</dbReference>
<evidence type="ECO:0000256" key="4">
    <source>
        <dbReference type="ARBA" id="ARBA00023125"/>
    </source>
</evidence>
<dbReference type="AlphaFoldDB" id="A0A1E3NJ57"/>
<sequence>MAHTTELGRTQKTLQRTRPRPRLDPKLGVKPLAVRPVGRAHLACLRCRTQKIKCSGGEPACENCVGATKACRYPQREKKVTLLESQLDGLAARIEFLEARLAEAERGAEAGEPGENGGENGEAGGEAGEAGSIPFRSFKTDRALSDTYFGTSSGQVFDSELKSHLFAITRESEAPAAPPAAGALPQRRHFFKDPSLDSPFSGIVMLPDKTYALQLVATVVSFLGHEYYLFDAEQLYAEIDEAYERLRDKKPLWICYFLITLAVGEQYMAHSPSGDIPGMGFYMAAMRLYKSSYEEPTLQFVQTLILIAFYLQGLNSANAAFSFYGLAMRSALIQGLHRKLSFLPPPELERRRRLWWTIFIMDSIWCSNLGHPIHVQFDDVDVDLPGENVLDLHDGFDIELSGYNVRLAQILGTVMRDVYRPCKGATTIEVKTVLCCVDQLDQLQKLLPARVQNNLLVSENRSTANLYLRLNQYIVVTTRPLLLSLFEGHVQPTDAIKRVVSRCVTAAILNIDILANLQNNGWLSAFGFWDAQYCFSSLIILVICSFSGNRYPQVHTGRRINTYMKDAGNFTAIDNEHRLLELDDLMSKIPGLSAVGESQNGKATPTSSAPTRGEKAFDPKIVFPTDSSPSYDTDTLLPPDVSKASATGSSLNPNTAPDASVLDSNARFDALSPNTRSLFQQQSLSDFISDMRETCSGSIGDFAAFRNNVSPDTWNELASNLQFWDHSGL</sequence>
<evidence type="ECO:0000256" key="7">
    <source>
        <dbReference type="SAM" id="MobiDB-lite"/>
    </source>
</evidence>
<dbReference type="InterPro" id="IPR001138">
    <property type="entry name" value="Zn2Cys6_DnaBD"/>
</dbReference>
<feature type="domain" description="Zn(2)-C6 fungal-type" evidence="8">
    <location>
        <begin position="43"/>
        <end position="73"/>
    </location>
</feature>
<dbReference type="OrthoDB" id="3266505at2759"/>
<organism evidence="9 10">
    <name type="scientific">Pichia membranifaciens NRRL Y-2026</name>
    <dbReference type="NCBI Taxonomy" id="763406"/>
    <lineage>
        <taxon>Eukaryota</taxon>
        <taxon>Fungi</taxon>
        <taxon>Dikarya</taxon>
        <taxon>Ascomycota</taxon>
        <taxon>Saccharomycotina</taxon>
        <taxon>Pichiomycetes</taxon>
        <taxon>Pichiales</taxon>
        <taxon>Pichiaceae</taxon>
        <taxon>Pichia</taxon>
    </lineage>
</organism>
<gene>
    <name evidence="9" type="ORF">PICMEDRAFT_17368</name>
</gene>
<dbReference type="SMART" id="SM00066">
    <property type="entry name" value="GAL4"/>
    <property type="match status" value="1"/>
</dbReference>
<dbReference type="PANTHER" id="PTHR47540:SF6">
    <property type="entry name" value="ZN(II)2CYS6 TRANSCRIPTION FACTOR (EUROFUNG)"/>
    <property type="match status" value="1"/>
</dbReference>
<dbReference type="EMBL" id="KV454004">
    <property type="protein sequence ID" value="ODQ46175.1"/>
    <property type="molecule type" value="Genomic_DNA"/>
</dbReference>
<name>A0A1E3NJ57_9ASCO</name>
<evidence type="ECO:0000313" key="10">
    <source>
        <dbReference type="Proteomes" id="UP000094455"/>
    </source>
</evidence>
<dbReference type="CDD" id="cd12148">
    <property type="entry name" value="fungal_TF_MHR"/>
    <property type="match status" value="1"/>
</dbReference>
<accession>A0A1E3NJ57</accession>
<dbReference type="Gene3D" id="4.10.240.10">
    <property type="entry name" value="Zn(2)-C6 fungal-type DNA-binding domain"/>
    <property type="match status" value="1"/>
</dbReference>
<keyword evidence="10" id="KW-1185">Reference proteome</keyword>
<keyword evidence="6" id="KW-0539">Nucleus</keyword>
<feature type="compositionally biased region" description="Polar residues" evidence="7">
    <location>
        <begin position="596"/>
        <end position="610"/>
    </location>
</feature>
<dbReference type="STRING" id="763406.A0A1E3NJ57"/>
<keyword evidence="2" id="KW-0479">Metal-binding</keyword>
<dbReference type="SMART" id="SM00906">
    <property type="entry name" value="Fungal_trans"/>
    <property type="match status" value="1"/>
</dbReference>
<evidence type="ECO:0000259" key="8">
    <source>
        <dbReference type="PROSITE" id="PS50048"/>
    </source>
</evidence>
<protein>
    <recommendedName>
        <fullName evidence="8">Zn(2)-C6 fungal-type domain-containing protein</fullName>
    </recommendedName>
</protein>
<dbReference type="GO" id="GO:0005634">
    <property type="term" value="C:nucleus"/>
    <property type="evidence" value="ECO:0007669"/>
    <property type="project" value="UniProtKB-SubCell"/>
</dbReference>
<dbReference type="PROSITE" id="PS00463">
    <property type="entry name" value="ZN2_CY6_FUNGAL_1"/>
    <property type="match status" value="1"/>
</dbReference>
<feature type="region of interest" description="Disordered" evidence="7">
    <location>
        <begin position="593"/>
        <end position="660"/>
    </location>
</feature>
<evidence type="ECO:0000256" key="2">
    <source>
        <dbReference type="ARBA" id="ARBA00022723"/>
    </source>
</evidence>
<dbReference type="PROSITE" id="PS50048">
    <property type="entry name" value="ZN2_CY6_FUNGAL_2"/>
    <property type="match status" value="1"/>
</dbReference>
<dbReference type="GO" id="GO:0043565">
    <property type="term" value="F:sequence-specific DNA binding"/>
    <property type="evidence" value="ECO:0007669"/>
    <property type="project" value="TreeGrafter"/>
</dbReference>
<feature type="region of interest" description="Disordered" evidence="7">
    <location>
        <begin position="1"/>
        <end position="26"/>
    </location>
</feature>
<feature type="compositionally biased region" description="Polar residues" evidence="7">
    <location>
        <begin position="644"/>
        <end position="657"/>
    </location>
</feature>
<dbReference type="GO" id="GO:0006351">
    <property type="term" value="P:DNA-templated transcription"/>
    <property type="evidence" value="ECO:0007669"/>
    <property type="project" value="InterPro"/>
</dbReference>
<keyword evidence="3" id="KW-0805">Transcription regulation</keyword>
<evidence type="ECO:0000256" key="6">
    <source>
        <dbReference type="ARBA" id="ARBA00023242"/>
    </source>
</evidence>
<dbReference type="SUPFAM" id="SSF57701">
    <property type="entry name" value="Zn2/Cys6 DNA-binding domain"/>
    <property type="match status" value="1"/>
</dbReference>
<feature type="region of interest" description="Disordered" evidence="7">
    <location>
        <begin position="105"/>
        <end position="131"/>
    </location>
</feature>
<dbReference type="GO" id="GO:0008270">
    <property type="term" value="F:zinc ion binding"/>
    <property type="evidence" value="ECO:0007669"/>
    <property type="project" value="InterPro"/>
</dbReference>
<evidence type="ECO:0000256" key="3">
    <source>
        <dbReference type="ARBA" id="ARBA00023015"/>
    </source>
</evidence>
<evidence type="ECO:0000313" key="9">
    <source>
        <dbReference type="EMBL" id="ODQ46175.1"/>
    </source>
</evidence>
<evidence type="ECO:0000256" key="5">
    <source>
        <dbReference type="ARBA" id="ARBA00023163"/>
    </source>
</evidence>
<dbReference type="Pfam" id="PF04082">
    <property type="entry name" value="Fungal_trans"/>
    <property type="match status" value="1"/>
</dbReference>
<dbReference type="GeneID" id="30178261"/>
<keyword evidence="5" id="KW-0804">Transcription</keyword>